<dbReference type="AlphaFoldDB" id="A0A0F9NMM2"/>
<gene>
    <name evidence="1" type="ORF">LCGC14_0932330</name>
</gene>
<reference evidence="1" key="1">
    <citation type="journal article" date="2015" name="Nature">
        <title>Complex archaea that bridge the gap between prokaryotes and eukaryotes.</title>
        <authorList>
            <person name="Spang A."/>
            <person name="Saw J.H."/>
            <person name="Jorgensen S.L."/>
            <person name="Zaremba-Niedzwiedzka K."/>
            <person name="Martijn J."/>
            <person name="Lind A.E."/>
            <person name="van Eijk R."/>
            <person name="Schleper C."/>
            <person name="Guy L."/>
            <person name="Ettema T.J."/>
        </authorList>
    </citation>
    <scope>NUCLEOTIDE SEQUENCE</scope>
</reference>
<proteinExistence type="predicted"/>
<protein>
    <submittedName>
        <fullName evidence="1">Uncharacterized protein</fullName>
    </submittedName>
</protein>
<accession>A0A0F9NMM2</accession>
<organism evidence="1">
    <name type="scientific">marine sediment metagenome</name>
    <dbReference type="NCBI Taxonomy" id="412755"/>
    <lineage>
        <taxon>unclassified sequences</taxon>
        <taxon>metagenomes</taxon>
        <taxon>ecological metagenomes</taxon>
    </lineage>
</organism>
<sequence length="151" mass="17047">MTITTEKSIVVLARLRLKALRVSLAGRQADLNSAQNIFHQLTGLTSLRFVQHNGLSEEAVKELVIMDNLAVLSIKTAHPEMLEKLSKEGQELSRYLDMPARTLLDLLFKQGERFHNEAAISVAYHRGLISDIQHEADAYARLKAREQKRDA</sequence>
<comment type="caution">
    <text evidence="1">The sequence shown here is derived from an EMBL/GenBank/DDBJ whole genome shotgun (WGS) entry which is preliminary data.</text>
</comment>
<name>A0A0F9NMM2_9ZZZZ</name>
<dbReference type="EMBL" id="LAZR01003212">
    <property type="protein sequence ID" value="KKN20750.1"/>
    <property type="molecule type" value="Genomic_DNA"/>
</dbReference>
<evidence type="ECO:0000313" key="1">
    <source>
        <dbReference type="EMBL" id="KKN20750.1"/>
    </source>
</evidence>